<sequence length="285" mass="29860">MAITVETLQFAARDGRPLTGSLHIPPVSNRRAVLINSALGTPRARYDAFARFLAEAGFSVLSYDNRGIGGSRTAVGDADRVRLRQWGEADLPAALDCLAARLPEARQFAVGHATGGRLLGLAPNLGQLSGIVTIAAGTAYRGDARGLAGIRLALAGYLTVPLAGRLLSRVPGRLLLGAEADVPAGIARDWARGCRQAGGDLDAAGPASRAGFEAYRGPLLAYAIEDDPLAPPAAVSALHRQFIHAEVESRWIAPHPGHAPIGQAGYFRDDNRGLWPSLAGWLAAC</sequence>
<dbReference type="Gene3D" id="3.40.50.1820">
    <property type="entry name" value="alpha/beta hydrolase"/>
    <property type="match status" value="1"/>
</dbReference>
<evidence type="ECO:0000313" key="2">
    <source>
        <dbReference type="EMBL" id="PEH38988.1"/>
    </source>
</evidence>
<name>A0A2A7S611_BURGA</name>
<dbReference type="PIRSF" id="PIRSF037442">
    <property type="entry name" value="UCP037442_abhydr"/>
    <property type="match status" value="1"/>
</dbReference>
<dbReference type="RefSeq" id="WP_098154266.1">
    <property type="nucleotide sequence ID" value="NZ_CADETB010000011.1"/>
</dbReference>
<evidence type="ECO:0000259" key="1">
    <source>
        <dbReference type="Pfam" id="PF12146"/>
    </source>
</evidence>
<gene>
    <name evidence="2" type="ORF">CRM94_32195</name>
</gene>
<dbReference type="AlphaFoldDB" id="A0A2A7S611"/>
<evidence type="ECO:0000313" key="3">
    <source>
        <dbReference type="Proteomes" id="UP000220629"/>
    </source>
</evidence>
<reference evidence="3" key="1">
    <citation type="submission" date="2017-09" db="EMBL/GenBank/DDBJ databases">
        <title>FDA dAtabase for Regulatory Grade micrObial Sequences (FDA-ARGOS): Supporting development and validation of Infectious Disease Dx tests.</title>
        <authorList>
            <person name="Minogue T."/>
            <person name="Wolcott M."/>
            <person name="Wasieloski L."/>
            <person name="Aguilar W."/>
            <person name="Moore D."/>
            <person name="Tallon L."/>
            <person name="Sadzewicz L."/>
            <person name="Ott S."/>
            <person name="Zhao X."/>
            <person name="Nagaraj S."/>
            <person name="Vavikolanu K."/>
            <person name="Aluvathingal J."/>
            <person name="Nadendla S."/>
            <person name="Sichtig H."/>
        </authorList>
    </citation>
    <scope>NUCLEOTIDE SEQUENCE [LARGE SCALE GENOMIC DNA]</scope>
    <source>
        <strain evidence="3">FDAARGOS_390</strain>
    </source>
</reference>
<comment type="caution">
    <text evidence="2">The sequence shown here is derived from an EMBL/GenBank/DDBJ whole genome shotgun (WGS) entry which is preliminary data.</text>
</comment>
<keyword evidence="2" id="KW-0378">Hydrolase</keyword>
<dbReference type="InterPro" id="IPR029058">
    <property type="entry name" value="AB_hydrolase_fold"/>
</dbReference>
<dbReference type="InterPro" id="IPR017208">
    <property type="entry name" value="UCP037442_abhydr"/>
</dbReference>
<dbReference type="GO" id="GO:0016787">
    <property type="term" value="F:hydrolase activity"/>
    <property type="evidence" value="ECO:0007669"/>
    <property type="project" value="UniProtKB-KW"/>
</dbReference>
<accession>A0A2A7S611</accession>
<dbReference type="InterPro" id="IPR022742">
    <property type="entry name" value="Hydrolase_4"/>
</dbReference>
<proteinExistence type="predicted"/>
<organism evidence="2 3">
    <name type="scientific">Burkholderia gladioli</name>
    <name type="common">Pseudomonas marginata</name>
    <name type="synonym">Phytomonas marginata</name>
    <dbReference type="NCBI Taxonomy" id="28095"/>
    <lineage>
        <taxon>Bacteria</taxon>
        <taxon>Pseudomonadati</taxon>
        <taxon>Pseudomonadota</taxon>
        <taxon>Betaproteobacteria</taxon>
        <taxon>Burkholderiales</taxon>
        <taxon>Burkholderiaceae</taxon>
        <taxon>Burkholderia</taxon>
    </lineage>
</organism>
<protein>
    <submittedName>
        <fullName evidence="2">Alpha/beta hydrolase</fullName>
    </submittedName>
</protein>
<feature type="domain" description="Serine aminopeptidase S33" evidence="1">
    <location>
        <begin position="29"/>
        <end position="235"/>
    </location>
</feature>
<dbReference type="SUPFAM" id="SSF53474">
    <property type="entry name" value="alpha/beta-Hydrolases"/>
    <property type="match status" value="1"/>
</dbReference>
<dbReference type="EMBL" id="PDDY01000004">
    <property type="protein sequence ID" value="PEH38988.1"/>
    <property type="molecule type" value="Genomic_DNA"/>
</dbReference>
<dbReference type="Pfam" id="PF12146">
    <property type="entry name" value="Hydrolase_4"/>
    <property type="match status" value="1"/>
</dbReference>
<dbReference type="Proteomes" id="UP000220629">
    <property type="component" value="Unassembled WGS sequence"/>
</dbReference>